<dbReference type="Proteomes" id="UP000679307">
    <property type="component" value="Chromosome"/>
</dbReference>
<evidence type="ECO:0000313" key="3">
    <source>
        <dbReference type="Proteomes" id="UP000679307"/>
    </source>
</evidence>
<evidence type="ECO:0000256" key="1">
    <source>
        <dbReference type="ARBA" id="ARBA00023002"/>
    </source>
</evidence>
<keyword evidence="3" id="KW-1185">Reference proteome</keyword>
<dbReference type="InterPro" id="IPR036291">
    <property type="entry name" value="NAD(P)-bd_dom_sf"/>
</dbReference>
<sequence>MSTWTARDIPDLSGLTAVVTGANTGLGKETARELARRGALVELAVRDEAKGRAAAEEVRADVPGADLHVQRLDVASLASVRAAAEELRGRHERIDLLVNNAGVMYTPRSTTEDGFELQLGTNHLGHVALTALLLDRLLAAPAARVVAVSSVAHKIRSRIDFDDLAFEQDYDRVAAYGRSKLANLLFAYRLDALLRAAGAPAVALAAHPGVSDTELTRHSPGPLRLGARLGGRFLNSAAVGALATLRAATDPDARGGELYGPRGPGEAVGHPVRVLSTEASHDGATQRRLWDVSCELTGVSFDL</sequence>
<reference evidence="2 3" key="1">
    <citation type="submission" date="2021-05" db="EMBL/GenBank/DDBJ databases">
        <title>Complete genome of Nocardioides aquaticus KCTC 9944T isolated from meromictic and hypersaline Ekho Lake, Antarctica.</title>
        <authorList>
            <person name="Hwang K."/>
            <person name="Kim K.M."/>
            <person name="Choe H."/>
        </authorList>
    </citation>
    <scope>NUCLEOTIDE SEQUENCE [LARGE SCALE GENOMIC DNA]</scope>
    <source>
        <strain evidence="2 3">KCTC 9944</strain>
    </source>
</reference>
<dbReference type="GO" id="GO:0016491">
    <property type="term" value="F:oxidoreductase activity"/>
    <property type="evidence" value="ECO:0007669"/>
    <property type="project" value="UniProtKB-KW"/>
</dbReference>
<evidence type="ECO:0000313" key="2">
    <source>
        <dbReference type="EMBL" id="QVT81249.1"/>
    </source>
</evidence>
<dbReference type="PANTHER" id="PTHR43157">
    <property type="entry name" value="PHOSPHATIDYLINOSITOL-GLYCAN BIOSYNTHESIS CLASS F PROTEIN-RELATED"/>
    <property type="match status" value="1"/>
</dbReference>
<dbReference type="SUPFAM" id="SSF51735">
    <property type="entry name" value="NAD(P)-binding Rossmann-fold domains"/>
    <property type="match status" value="1"/>
</dbReference>
<dbReference type="InterPro" id="IPR002347">
    <property type="entry name" value="SDR_fam"/>
</dbReference>
<dbReference type="EMBL" id="CP075371">
    <property type="protein sequence ID" value="QVT81249.1"/>
    <property type="molecule type" value="Genomic_DNA"/>
</dbReference>
<organism evidence="2 3">
    <name type="scientific">Nocardioides aquaticus</name>
    <dbReference type="NCBI Taxonomy" id="160826"/>
    <lineage>
        <taxon>Bacteria</taxon>
        <taxon>Bacillati</taxon>
        <taxon>Actinomycetota</taxon>
        <taxon>Actinomycetes</taxon>
        <taxon>Propionibacteriales</taxon>
        <taxon>Nocardioidaceae</taxon>
        <taxon>Nocardioides</taxon>
    </lineage>
</organism>
<dbReference type="RefSeq" id="WP_214056646.1">
    <property type="nucleotide sequence ID" value="NZ_BAAAHS010000053.1"/>
</dbReference>
<proteinExistence type="predicted"/>
<dbReference type="EC" id="1.-.-.-" evidence="2"/>
<keyword evidence="1 2" id="KW-0560">Oxidoreductase</keyword>
<dbReference type="PRINTS" id="PR00081">
    <property type="entry name" value="GDHRDH"/>
</dbReference>
<dbReference type="NCBIfam" id="NF004846">
    <property type="entry name" value="PRK06197.1"/>
    <property type="match status" value="1"/>
</dbReference>
<gene>
    <name evidence="2" type="primary">ephD</name>
    <name evidence="2" type="ORF">ENKNEFLB_03657</name>
</gene>
<dbReference type="Pfam" id="PF00106">
    <property type="entry name" value="adh_short"/>
    <property type="match status" value="1"/>
</dbReference>
<dbReference type="PANTHER" id="PTHR43157:SF31">
    <property type="entry name" value="PHOSPHATIDYLINOSITOL-GLYCAN BIOSYNTHESIS CLASS F PROTEIN"/>
    <property type="match status" value="1"/>
</dbReference>
<dbReference type="Gene3D" id="3.40.50.720">
    <property type="entry name" value="NAD(P)-binding Rossmann-like Domain"/>
    <property type="match status" value="1"/>
</dbReference>
<accession>A0ABX8EL40</accession>
<name>A0ABX8EL40_9ACTN</name>
<protein>
    <submittedName>
        <fullName evidence="2">Oxidoreductase EphD</fullName>
        <ecNumber evidence="2">1.-.-.-</ecNumber>
    </submittedName>
</protein>
<dbReference type="NCBIfam" id="NF004513">
    <property type="entry name" value="PRK05854.1"/>
    <property type="match status" value="1"/>
</dbReference>